<dbReference type="RefSeq" id="WP_129443349.1">
    <property type="nucleotide sequence ID" value="NZ_CP035492.1"/>
</dbReference>
<keyword evidence="2" id="KW-1185">Reference proteome</keyword>
<name>A0A4P6EX68_9BACL</name>
<evidence type="ECO:0000313" key="1">
    <source>
        <dbReference type="EMBL" id="QAY68000.1"/>
    </source>
</evidence>
<proteinExistence type="predicted"/>
<dbReference type="OrthoDB" id="1933376at2"/>
<gene>
    <name evidence="1" type="ORF">ET464_18095</name>
</gene>
<dbReference type="AlphaFoldDB" id="A0A4P6EX68"/>
<reference evidence="1 2" key="1">
    <citation type="submission" date="2019-01" db="EMBL/GenBank/DDBJ databases">
        <title>Genome sequencing of strain FW100M-2.</title>
        <authorList>
            <person name="Heo J."/>
            <person name="Kim S.-J."/>
            <person name="Kim J.-S."/>
            <person name="Hong S.-B."/>
            <person name="Kwon S.-W."/>
        </authorList>
    </citation>
    <scope>NUCLEOTIDE SEQUENCE [LARGE SCALE GENOMIC DNA]</scope>
    <source>
        <strain evidence="1 2">FW100M-2</strain>
    </source>
</reference>
<dbReference type="Proteomes" id="UP000293568">
    <property type="component" value="Chromosome"/>
</dbReference>
<accession>A0A4P6EX68</accession>
<protein>
    <submittedName>
        <fullName evidence="1">Uncharacterized protein</fullName>
    </submittedName>
</protein>
<evidence type="ECO:0000313" key="2">
    <source>
        <dbReference type="Proteomes" id="UP000293568"/>
    </source>
</evidence>
<sequence length="99" mass="11669">MYESEQGLNYAIEIKTLLNYVIENLYSYWASWIIRLDHQLACIRSSDQWIDVQQLDETVEWCTLGMLRQLYTLKEHGIKSKVEAGYYGITIIPQLKKPP</sequence>
<dbReference type="EMBL" id="CP035492">
    <property type="protein sequence ID" value="QAY68000.1"/>
    <property type="molecule type" value="Genomic_DNA"/>
</dbReference>
<organism evidence="1 2">
    <name type="scientific">Paenibacillus protaetiae</name>
    <dbReference type="NCBI Taxonomy" id="2509456"/>
    <lineage>
        <taxon>Bacteria</taxon>
        <taxon>Bacillati</taxon>
        <taxon>Bacillota</taxon>
        <taxon>Bacilli</taxon>
        <taxon>Bacillales</taxon>
        <taxon>Paenibacillaceae</taxon>
        <taxon>Paenibacillus</taxon>
    </lineage>
</organism>
<dbReference type="KEGG" id="pprt:ET464_18095"/>